<dbReference type="FunFam" id="3.30.70.250:FF:000010">
    <property type="entry name" value="Sterigmatocystin biosynthesis polyketide synthase"/>
    <property type="match status" value="1"/>
</dbReference>
<dbReference type="InterPro" id="IPR014030">
    <property type="entry name" value="Ketoacyl_synth_N"/>
</dbReference>
<dbReference type="InterPro" id="IPR042104">
    <property type="entry name" value="PKS_dehydratase_sf"/>
</dbReference>
<evidence type="ECO:0000259" key="5">
    <source>
        <dbReference type="PROSITE" id="PS52004"/>
    </source>
</evidence>
<keyword evidence="3" id="KW-0808">Transferase</keyword>
<dbReference type="InterPro" id="IPR020841">
    <property type="entry name" value="PKS_Beta-ketoAc_synthase_dom"/>
</dbReference>
<dbReference type="PANTHER" id="PTHR43775">
    <property type="entry name" value="FATTY ACID SYNTHASE"/>
    <property type="match status" value="1"/>
</dbReference>
<dbReference type="GO" id="GO:0044550">
    <property type="term" value="P:secondary metabolite biosynthetic process"/>
    <property type="evidence" value="ECO:0007669"/>
    <property type="project" value="TreeGrafter"/>
</dbReference>
<dbReference type="SMART" id="SM00827">
    <property type="entry name" value="PKS_AT"/>
    <property type="match status" value="1"/>
</dbReference>
<dbReference type="EMBL" id="ML737714">
    <property type="protein sequence ID" value="KAE8362106.1"/>
    <property type="molecule type" value="Genomic_DNA"/>
</dbReference>
<dbReference type="Pfam" id="PF22621">
    <property type="entry name" value="CurL-like_PKS_C"/>
    <property type="match status" value="1"/>
</dbReference>
<dbReference type="GO" id="GO:0004312">
    <property type="term" value="F:fatty acid synthase activity"/>
    <property type="evidence" value="ECO:0007669"/>
    <property type="project" value="TreeGrafter"/>
</dbReference>
<evidence type="ECO:0000313" key="6">
    <source>
        <dbReference type="EMBL" id="KAE8362106.1"/>
    </source>
</evidence>
<dbReference type="PROSITE" id="PS52004">
    <property type="entry name" value="KS3_2"/>
    <property type="match status" value="1"/>
</dbReference>
<dbReference type="RefSeq" id="XP_031925187.1">
    <property type="nucleotide sequence ID" value="XM_032072969.1"/>
</dbReference>
<dbReference type="InterPro" id="IPR050091">
    <property type="entry name" value="PKS_NRPS_Biosynth_Enz"/>
</dbReference>
<keyword evidence="1" id="KW-0596">Phosphopantetheine</keyword>
<dbReference type="SUPFAM" id="SSF55048">
    <property type="entry name" value="Probable ACP-binding domain of malonyl-CoA ACP transacylase"/>
    <property type="match status" value="1"/>
</dbReference>
<dbReference type="InterPro" id="IPR016035">
    <property type="entry name" value="Acyl_Trfase/lysoPLipase"/>
</dbReference>
<dbReference type="SUPFAM" id="SSF53901">
    <property type="entry name" value="Thiolase-like"/>
    <property type="match status" value="1"/>
</dbReference>
<evidence type="ECO:0000256" key="4">
    <source>
        <dbReference type="SAM" id="MobiDB-lite"/>
    </source>
</evidence>
<dbReference type="FunFam" id="3.40.47.10:FF:000031">
    <property type="entry name" value="Sterigmatocystin biosynthesis polyketide synthase"/>
    <property type="match status" value="1"/>
</dbReference>
<feature type="domain" description="Ketosynthase family 3 (KS3)" evidence="5">
    <location>
        <begin position="1"/>
        <end position="425"/>
    </location>
</feature>
<dbReference type="InterPro" id="IPR014031">
    <property type="entry name" value="Ketoacyl_synth_C"/>
</dbReference>
<dbReference type="PANTHER" id="PTHR43775:SF40">
    <property type="entry name" value="NORSOLORINIC ACID SYNTHASE STCA"/>
    <property type="match status" value="1"/>
</dbReference>
<dbReference type="GeneID" id="43657415"/>
<dbReference type="GO" id="GO:0006633">
    <property type="term" value="P:fatty acid biosynthetic process"/>
    <property type="evidence" value="ECO:0007669"/>
    <property type="project" value="TreeGrafter"/>
</dbReference>
<dbReference type="Gene3D" id="3.30.70.250">
    <property type="entry name" value="Malonyl-CoA ACP transacylase, ACP-binding"/>
    <property type="match status" value="1"/>
</dbReference>
<dbReference type="Gene3D" id="3.10.129.110">
    <property type="entry name" value="Polyketide synthase dehydratase"/>
    <property type="match status" value="1"/>
</dbReference>
<dbReference type="InterPro" id="IPR016039">
    <property type="entry name" value="Thiolase-like"/>
</dbReference>
<dbReference type="InterPro" id="IPR014043">
    <property type="entry name" value="Acyl_transferase_dom"/>
</dbReference>
<keyword evidence="2" id="KW-0597">Phosphoprotein</keyword>
<dbReference type="CDD" id="cd00833">
    <property type="entry name" value="PKS"/>
    <property type="match status" value="1"/>
</dbReference>
<dbReference type="Proteomes" id="UP000326268">
    <property type="component" value="Unassembled WGS sequence"/>
</dbReference>
<evidence type="ECO:0000313" key="7">
    <source>
        <dbReference type="Proteomes" id="UP000326268"/>
    </source>
</evidence>
<accession>A0A5N6ZYV8</accession>
<dbReference type="Gene3D" id="3.40.366.10">
    <property type="entry name" value="Malonyl-Coenzyme A Acyl Carrier Protein, domain 2"/>
    <property type="match status" value="1"/>
</dbReference>
<feature type="compositionally biased region" description="Basic and acidic residues" evidence="4">
    <location>
        <begin position="890"/>
        <end position="902"/>
    </location>
</feature>
<dbReference type="SUPFAM" id="SSF52151">
    <property type="entry name" value="FabD/lysophospholipase-like"/>
    <property type="match status" value="1"/>
</dbReference>
<organism evidence="6 7">
    <name type="scientific">Aspergillus caelatus</name>
    <dbReference type="NCBI Taxonomy" id="61420"/>
    <lineage>
        <taxon>Eukaryota</taxon>
        <taxon>Fungi</taxon>
        <taxon>Dikarya</taxon>
        <taxon>Ascomycota</taxon>
        <taxon>Pezizomycotina</taxon>
        <taxon>Eurotiomycetes</taxon>
        <taxon>Eurotiomycetidae</taxon>
        <taxon>Eurotiales</taxon>
        <taxon>Aspergillaceae</taxon>
        <taxon>Aspergillus</taxon>
        <taxon>Aspergillus subgen. Circumdati</taxon>
    </lineage>
</organism>
<proteinExistence type="predicted"/>
<dbReference type="Pfam" id="PF00109">
    <property type="entry name" value="ketoacyl-synt"/>
    <property type="match status" value="1"/>
</dbReference>
<protein>
    <submittedName>
        <fullName evidence="6">Beta-ketoacyl synthase</fullName>
    </submittedName>
</protein>
<dbReference type="SMART" id="SM00825">
    <property type="entry name" value="PKS_KS"/>
    <property type="match status" value="1"/>
</dbReference>
<evidence type="ECO:0000256" key="3">
    <source>
        <dbReference type="ARBA" id="ARBA00022679"/>
    </source>
</evidence>
<dbReference type="InterPro" id="IPR016036">
    <property type="entry name" value="Malonyl_transacylase_ACP-bd"/>
</dbReference>
<sequence length="1086" mass="119565">MSGRFPESPTTESFWDLLYKGLDVCKEVPRRRWDINTHVDPSGKARNKGATKWGCWLDFSGDFDPRFFGISPKEAPQMDLAQRMALMSTYEAMERAGLVPDTTPSTQRDRIGVFHGVTSNDWMETNSAQNIDTYFITGGNRGFIPGRINFCFEFAGPSYTNDTACSSSLAAIHLACNSLWRGDCDTAVAGGTNMIYTPDGHTGLDKGFFLSRTGNCKPYDDKADGYCRAEGVGTVFIKRLEDALADNDPILGVILDAKTNHSAMSESMTRPHVGAQIDNMTAALNTTGLHPNDFSYIEMHGTGTQVGDAVEMESVLSVFAPSETARKADQPLYVGSAKANVGHGGGVSRVTSLIKVLMMMQRDTIPPHCGIKPGSKTNRNFPDLGARNVHIAFEPKPWPRTHTPHRVLINNFSAAGGNTALIVEDAPERHWLTKKDSRTSHIVALSAHVGASMKTNLERLHQYLLKHPHTDLAQLSYTTTARRWHYLHRVSVTGARPKSKPKILFAFMGQGSQYATMGKQLYDAYPSFREDLGKLDRFAQSHGFPSFLHVCTSPKGDVEELAPVVVQLAITCLQMALTNLITSFGIRADATVGHSLGEFAALYAAGILSASDVVYLVGQRAELLQERCQRGTHAMLAVKATPEALSQWISDHDCEVACINGPEDTILSGTTKNIAEVQRAMTDNRTKCTLLKLPFAFHSAQVQPILDDFEALSQGATFAKPQLPILSPLLRSEIREHGVVTPSYVAQHCRHTVDMAQALRSAREKGLIDDKTLVIELGPKPLISGVVKMRLGENITTLPTLAPNKAIWPNLQKILTSVYTGGWDINWKKYHAPFACSQKVVDLPSYGWDLKDYYIPYQGDWCLHRHQQDCKCATPGHEIKTADYQVPPESKPHRPSKLDPSKEAFPEIKTTTTLHRVVEETTKPLGAALVVETDMSRKDVNSLSQGHLVDGIPLCTPSFYADIAMQVGQYSMQRLRAGHPGAGAIDGLVDVSDMVVDKALVPHGKGPQLLRTTPTMEWPPKAAATTRSAKVKFATYFADGKLDTEHASCTVRFTTDAQLKSLRRSVPEYKAHIRQLRDGHDKGQFM</sequence>
<feature type="region of interest" description="Disordered" evidence="4">
    <location>
        <begin position="883"/>
        <end position="902"/>
    </location>
</feature>
<name>A0A5N6ZYV8_9EURO</name>
<dbReference type="AlphaFoldDB" id="A0A5N6ZYV8"/>
<dbReference type="InterPro" id="IPR001227">
    <property type="entry name" value="Ac_transferase_dom_sf"/>
</dbReference>
<dbReference type="OrthoDB" id="329835at2759"/>
<gene>
    <name evidence="6" type="ORF">BDV27DRAFT_160068</name>
</gene>
<evidence type="ECO:0000256" key="2">
    <source>
        <dbReference type="ARBA" id="ARBA00022553"/>
    </source>
</evidence>
<dbReference type="Pfam" id="PF02801">
    <property type="entry name" value="Ketoacyl-synt_C"/>
    <property type="match status" value="1"/>
</dbReference>
<dbReference type="Gene3D" id="3.40.47.10">
    <property type="match status" value="1"/>
</dbReference>
<evidence type="ECO:0000256" key="1">
    <source>
        <dbReference type="ARBA" id="ARBA00022450"/>
    </source>
</evidence>
<keyword evidence="7" id="KW-1185">Reference proteome</keyword>
<reference evidence="6 7" key="1">
    <citation type="submission" date="2019-04" db="EMBL/GenBank/DDBJ databases">
        <title>Friends and foes A comparative genomics studyof 23 Aspergillus species from section Flavi.</title>
        <authorList>
            <consortium name="DOE Joint Genome Institute"/>
            <person name="Kjaerbolling I."/>
            <person name="Vesth T."/>
            <person name="Frisvad J.C."/>
            <person name="Nybo J.L."/>
            <person name="Theobald S."/>
            <person name="Kildgaard S."/>
            <person name="Isbrandt T."/>
            <person name="Kuo A."/>
            <person name="Sato A."/>
            <person name="Lyhne E.K."/>
            <person name="Kogle M.E."/>
            <person name="Wiebenga A."/>
            <person name="Kun R.S."/>
            <person name="Lubbers R.J."/>
            <person name="Makela M.R."/>
            <person name="Barry K."/>
            <person name="Chovatia M."/>
            <person name="Clum A."/>
            <person name="Daum C."/>
            <person name="Haridas S."/>
            <person name="He G."/>
            <person name="LaButti K."/>
            <person name="Lipzen A."/>
            <person name="Mondo S."/>
            <person name="Riley R."/>
            <person name="Salamov A."/>
            <person name="Simmons B.A."/>
            <person name="Magnuson J.K."/>
            <person name="Henrissat B."/>
            <person name="Mortensen U.H."/>
            <person name="Larsen T.O."/>
            <person name="Devries R.P."/>
            <person name="Grigoriev I.V."/>
            <person name="Machida M."/>
            <person name="Baker S.E."/>
            <person name="Andersen M.R."/>
        </authorList>
    </citation>
    <scope>NUCLEOTIDE SEQUENCE [LARGE SCALE GENOMIC DNA]</scope>
    <source>
        <strain evidence="6 7">CBS 763.97</strain>
    </source>
</reference>
<dbReference type="Pfam" id="PF00698">
    <property type="entry name" value="Acyl_transf_1"/>
    <property type="match status" value="1"/>
</dbReference>
<dbReference type="Gene3D" id="3.30.70.3290">
    <property type="match status" value="1"/>
</dbReference>